<evidence type="ECO:0000313" key="3">
    <source>
        <dbReference type="Proteomes" id="UP000193498"/>
    </source>
</evidence>
<keyword evidence="1" id="KW-0472">Membrane</keyword>
<dbReference type="Proteomes" id="UP000193498">
    <property type="component" value="Unassembled WGS sequence"/>
</dbReference>
<reference evidence="2 3" key="1">
    <citation type="submission" date="2016-07" db="EMBL/GenBank/DDBJ databases">
        <title>Pervasive Adenine N6-methylation of Active Genes in Fungi.</title>
        <authorList>
            <consortium name="DOE Joint Genome Institute"/>
            <person name="Mondo S.J."/>
            <person name="Dannebaum R.O."/>
            <person name="Kuo R.C."/>
            <person name="Labutti K."/>
            <person name="Haridas S."/>
            <person name="Kuo A."/>
            <person name="Salamov A."/>
            <person name="Ahrendt S.R."/>
            <person name="Lipzen A."/>
            <person name="Sullivan W."/>
            <person name="Andreopoulos W.B."/>
            <person name="Clum A."/>
            <person name="Lindquist E."/>
            <person name="Daum C."/>
            <person name="Ramamoorthy G.K."/>
            <person name="Gryganskyi A."/>
            <person name="Culley D."/>
            <person name="Magnuson J.K."/>
            <person name="James T.Y."/>
            <person name="O'Malley M.A."/>
            <person name="Stajich J.E."/>
            <person name="Spatafora J.W."/>
            <person name="Visel A."/>
            <person name="Grigoriev I.V."/>
        </authorList>
    </citation>
    <scope>NUCLEOTIDE SEQUENCE [LARGE SCALE GENOMIC DNA]</scope>
    <source>
        <strain evidence="2 3">CBS 931.73</strain>
    </source>
</reference>
<evidence type="ECO:0000256" key="1">
    <source>
        <dbReference type="SAM" id="Phobius"/>
    </source>
</evidence>
<evidence type="ECO:0000313" key="2">
    <source>
        <dbReference type="EMBL" id="ORX96817.1"/>
    </source>
</evidence>
<dbReference type="InParanoid" id="A0A1Y1YFQ4"/>
<dbReference type="AlphaFoldDB" id="A0A1Y1YFQ4"/>
<keyword evidence="1" id="KW-1133">Transmembrane helix</keyword>
<name>A0A1Y1YFQ4_9FUNG</name>
<keyword evidence="1" id="KW-0812">Transmembrane</keyword>
<accession>A0A1Y1YFQ4</accession>
<comment type="caution">
    <text evidence="2">The sequence shown here is derived from an EMBL/GenBank/DDBJ whole genome shotgun (WGS) entry which is preliminary data.</text>
</comment>
<gene>
    <name evidence="2" type="ORF">K493DRAFT_17177</name>
</gene>
<proteinExistence type="predicted"/>
<keyword evidence="3" id="KW-1185">Reference proteome</keyword>
<organism evidence="2 3">
    <name type="scientific">Basidiobolus meristosporus CBS 931.73</name>
    <dbReference type="NCBI Taxonomy" id="1314790"/>
    <lineage>
        <taxon>Eukaryota</taxon>
        <taxon>Fungi</taxon>
        <taxon>Fungi incertae sedis</taxon>
        <taxon>Zoopagomycota</taxon>
        <taxon>Entomophthoromycotina</taxon>
        <taxon>Basidiobolomycetes</taxon>
        <taxon>Basidiobolales</taxon>
        <taxon>Basidiobolaceae</taxon>
        <taxon>Basidiobolus</taxon>
    </lineage>
</organism>
<protein>
    <submittedName>
        <fullName evidence="2">Uncharacterized protein</fullName>
    </submittedName>
</protein>
<dbReference type="EMBL" id="MCFE01000145">
    <property type="protein sequence ID" value="ORX96817.1"/>
    <property type="molecule type" value="Genomic_DNA"/>
</dbReference>
<sequence length="105" mass="11763">MVQSSRHSPVEIEQFGSATCISTTLAVVAYIVLVVGLMECTPITNDELPWSLHHRVILKLFRSAMKFKSSQNRPYCCTKQLISYQWLAAGKHHSSLNTANCLIDP</sequence>
<feature type="transmembrane region" description="Helical" evidence="1">
    <location>
        <begin position="15"/>
        <end position="38"/>
    </location>
</feature>